<dbReference type="AlphaFoldDB" id="A0AB36BZT2"/>
<sequence>MYSEFFSRMVSLTPAPAMMGAAPSPYAPMVMGASLVPLVLMTRRPVLTEALSMVWVALVQVAPALSSRDSPALRVMPFAAVNELNGAGLASVSVGGRRAVDII</sequence>
<reference evidence="1 2" key="1">
    <citation type="submission" date="2020-02" db="EMBL/GenBank/DDBJ databases">
        <title>Antibiotic susceptibility profiles of lactic acid bacteria isolated from the human vagina and genetic basis of atypical resistances.</title>
        <authorList>
            <person name="Sirichoat A."/>
            <person name="Florez A.B."/>
            <person name="Vazquez L."/>
            <person name="Buppasiri P."/>
            <person name="Panya M."/>
            <person name="Lulitanond V."/>
            <person name="Mayo B."/>
        </authorList>
    </citation>
    <scope>NUCLEOTIDE SEQUENCE [LARGE SCALE GENOMIC DNA]</scope>
    <source>
        <strain evidence="1 2">VA07-1AN</strain>
    </source>
</reference>
<organism evidence="1 2">
    <name type="scientific">Bifidobacterium bifidum</name>
    <dbReference type="NCBI Taxonomy" id="1681"/>
    <lineage>
        <taxon>Bacteria</taxon>
        <taxon>Bacillati</taxon>
        <taxon>Actinomycetota</taxon>
        <taxon>Actinomycetes</taxon>
        <taxon>Bifidobacteriales</taxon>
        <taxon>Bifidobacteriaceae</taxon>
        <taxon>Bifidobacterium</taxon>
    </lineage>
</organism>
<evidence type="ECO:0000313" key="2">
    <source>
        <dbReference type="Proteomes" id="UP000488776"/>
    </source>
</evidence>
<dbReference type="EMBL" id="JAAJBJ010000006">
    <property type="protein sequence ID" value="NGG36689.1"/>
    <property type="molecule type" value="Genomic_DNA"/>
</dbReference>
<dbReference type="Proteomes" id="UP000488776">
    <property type="component" value="Unassembled WGS sequence"/>
</dbReference>
<proteinExistence type="predicted"/>
<protein>
    <submittedName>
        <fullName evidence="1">Uncharacterized protein</fullName>
    </submittedName>
</protein>
<gene>
    <name evidence="1" type="ORF">G5T23_06590</name>
</gene>
<dbReference type="RefSeq" id="WP_021648275.1">
    <property type="nucleotide sequence ID" value="NZ_CYXQ01000002.1"/>
</dbReference>
<accession>A0AB36BZT2</accession>
<comment type="caution">
    <text evidence="1">The sequence shown here is derived from an EMBL/GenBank/DDBJ whole genome shotgun (WGS) entry which is preliminary data.</text>
</comment>
<evidence type="ECO:0000313" key="1">
    <source>
        <dbReference type="EMBL" id="NGG36689.1"/>
    </source>
</evidence>
<name>A0AB36BZT2_BIFBI</name>